<dbReference type="EMBL" id="CALOZG010000006">
    <property type="protein sequence ID" value="CAH4029119.1"/>
    <property type="molecule type" value="Genomic_DNA"/>
</dbReference>
<organism evidence="2 3">
    <name type="scientific">Pieris brassicae</name>
    <name type="common">White butterfly</name>
    <name type="synonym">Large white butterfly</name>
    <dbReference type="NCBI Taxonomy" id="7116"/>
    <lineage>
        <taxon>Eukaryota</taxon>
        <taxon>Metazoa</taxon>
        <taxon>Ecdysozoa</taxon>
        <taxon>Arthropoda</taxon>
        <taxon>Hexapoda</taxon>
        <taxon>Insecta</taxon>
        <taxon>Pterygota</taxon>
        <taxon>Neoptera</taxon>
        <taxon>Endopterygota</taxon>
        <taxon>Lepidoptera</taxon>
        <taxon>Glossata</taxon>
        <taxon>Ditrysia</taxon>
        <taxon>Papilionoidea</taxon>
        <taxon>Pieridae</taxon>
        <taxon>Pierinae</taxon>
        <taxon>Pieris</taxon>
    </lineage>
</organism>
<evidence type="ECO:0000313" key="3">
    <source>
        <dbReference type="Proteomes" id="UP001152562"/>
    </source>
</evidence>
<evidence type="ECO:0000313" key="2">
    <source>
        <dbReference type="EMBL" id="CAH4029119.1"/>
    </source>
</evidence>
<gene>
    <name evidence="2" type="ORF">PIBRA_LOCUS5902</name>
</gene>
<dbReference type="AlphaFoldDB" id="A0A9P0TEU7"/>
<sequence>MKANTKLIESARGTRLAAAIRSLRSCNLIWGAAGRGRRDRYGGGRGTAARGEGAGGGPPGACCYGNRSYPAPSDFTECHTKLNKGYRFQVPELQ</sequence>
<proteinExistence type="predicted"/>
<accession>A0A9P0TEU7</accession>
<keyword evidence="3" id="KW-1185">Reference proteome</keyword>
<reference evidence="2" key="1">
    <citation type="submission" date="2022-05" db="EMBL/GenBank/DDBJ databases">
        <authorList>
            <person name="Okamura Y."/>
        </authorList>
    </citation>
    <scope>NUCLEOTIDE SEQUENCE</scope>
</reference>
<name>A0A9P0TEU7_PIEBR</name>
<evidence type="ECO:0000256" key="1">
    <source>
        <dbReference type="SAM" id="MobiDB-lite"/>
    </source>
</evidence>
<dbReference type="Proteomes" id="UP001152562">
    <property type="component" value="Unassembled WGS sequence"/>
</dbReference>
<feature type="region of interest" description="Disordered" evidence="1">
    <location>
        <begin position="34"/>
        <end position="57"/>
    </location>
</feature>
<protein>
    <submittedName>
        <fullName evidence="2">Uncharacterized protein</fullName>
    </submittedName>
</protein>
<comment type="caution">
    <text evidence="2">The sequence shown here is derived from an EMBL/GenBank/DDBJ whole genome shotgun (WGS) entry which is preliminary data.</text>
</comment>